<reference evidence="1 3" key="2">
    <citation type="journal article" date="2014" name="BMC Genomics">
        <title>An improved genome release (version Mt4.0) for the model legume Medicago truncatula.</title>
        <authorList>
            <person name="Tang H."/>
            <person name="Krishnakumar V."/>
            <person name="Bidwell S."/>
            <person name="Rosen B."/>
            <person name="Chan A."/>
            <person name="Zhou S."/>
            <person name="Gentzbittel L."/>
            <person name="Childs K.L."/>
            <person name="Yandell M."/>
            <person name="Gundlach H."/>
            <person name="Mayer K.F."/>
            <person name="Schwartz D.C."/>
            <person name="Town C.D."/>
        </authorList>
    </citation>
    <scope>GENOME REANNOTATION</scope>
    <source>
        <strain evidence="2 3">cv. Jemalong A17</strain>
    </source>
</reference>
<dbReference type="HOGENOM" id="CLU_2254130_0_0_1"/>
<protein>
    <submittedName>
        <fullName evidence="1 2">Uncharacterized protein</fullName>
    </submittedName>
</protein>
<dbReference type="PaxDb" id="3880-AES89360"/>
<reference evidence="1 3" key="1">
    <citation type="journal article" date="2011" name="Nature">
        <title>The Medicago genome provides insight into the evolution of rhizobial symbioses.</title>
        <authorList>
            <person name="Young N.D."/>
            <person name="Debelle F."/>
            <person name="Oldroyd G.E."/>
            <person name="Geurts R."/>
            <person name="Cannon S.B."/>
            <person name="Udvardi M.K."/>
            <person name="Benedito V.A."/>
            <person name="Mayer K.F."/>
            <person name="Gouzy J."/>
            <person name="Schoof H."/>
            <person name="Van de Peer Y."/>
            <person name="Proost S."/>
            <person name="Cook D.R."/>
            <person name="Meyers B.C."/>
            <person name="Spannagl M."/>
            <person name="Cheung F."/>
            <person name="De Mita S."/>
            <person name="Krishnakumar V."/>
            <person name="Gundlach H."/>
            <person name="Zhou S."/>
            <person name="Mudge J."/>
            <person name="Bharti A.K."/>
            <person name="Murray J.D."/>
            <person name="Naoumkina M.A."/>
            <person name="Rosen B."/>
            <person name="Silverstein K.A."/>
            <person name="Tang H."/>
            <person name="Rombauts S."/>
            <person name="Zhao P.X."/>
            <person name="Zhou P."/>
            <person name="Barbe V."/>
            <person name="Bardou P."/>
            <person name="Bechner M."/>
            <person name="Bellec A."/>
            <person name="Berger A."/>
            <person name="Berges H."/>
            <person name="Bidwell S."/>
            <person name="Bisseling T."/>
            <person name="Choisne N."/>
            <person name="Couloux A."/>
            <person name="Denny R."/>
            <person name="Deshpande S."/>
            <person name="Dai X."/>
            <person name="Doyle J.J."/>
            <person name="Dudez A.M."/>
            <person name="Farmer A.D."/>
            <person name="Fouteau S."/>
            <person name="Franken C."/>
            <person name="Gibelin C."/>
            <person name="Gish J."/>
            <person name="Goldstein S."/>
            <person name="Gonzalez A.J."/>
            <person name="Green P.J."/>
            <person name="Hallab A."/>
            <person name="Hartog M."/>
            <person name="Hua A."/>
            <person name="Humphray S.J."/>
            <person name="Jeong D.H."/>
            <person name="Jing Y."/>
            <person name="Jocker A."/>
            <person name="Kenton S.M."/>
            <person name="Kim D.J."/>
            <person name="Klee K."/>
            <person name="Lai H."/>
            <person name="Lang C."/>
            <person name="Lin S."/>
            <person name="Macmil S.L."/>
            <person name="Magdelenat G."/>
            <person name="Matthews L."/>
            <person name="McCorrison J."/>
            <person name="Monaghan E.L."/>
            <person name="Mun J.H."/>
            <person name="Najar F.Z."/>
            <person name="Nicholson C."/>
            <person name="Noirot C."/>
            <person name="O'Bleness M."/>
            <person name="Paule C.R."/>
            <person name="Poulain J."/>
            <person name="Prion F."/>
            <person name="Qin B."/>
            <person name="Qu C."/>
            <person name="Retzel E.F."/>
            <person name="Riddle C."/>
            <person name="Sallet E."/>
            <person name="Samain S."/>
            <person name="Samson N."/>
            <person name="Sanders I."/>
            <person name="Saurat O."/>
            <person name="Scarpelli C."/>
            <person name="Schiex T."/>
            <person name="Segurens B."/>
            <person name="Severin A.J."/>
            <person name="Sherrier D.J."/>
            <person name="Shi R."/>
            <person name="Sims S."/>
            <person name="Singer S.R."/>
            <person name="Sinharoy S."/>
            <person name="Sterck L."/>
            <person name="Viollet A."/>
            <person name="Wang B.B."/>
            <person name="Wang K."/>
            <person name="Wang M."/>
            <person name="Wang X."/>
            <person name="Warfsmann J."/>
            <person name="Weissenbach J."/>
            <person name="White D.D."/>
            <person name="White J.D."/>
            <person name="Wiley G.B."/>
            <person name="Wincker P."/>
            <person name="Xing Y."/>
            <person name="Yang L."/>
            <person name="Yao Z."/>
            <person name="Ying F."/>
            <person name="Zhai J."/>
            <person name="Zhou L."/>
            <person name="Zuber A."/>
            <person name="Denarie J."/>
            <person name="Dixon R.A."/>
            <person name="May G.D."/>
            <person name="Schwartz D.C."/>
            <person name="Rogers J."/>
            <person name="Quetier F."/>
            <person name="Town C.D."/>
            <person name="Roe B.A."/>
        </authorList>
    </citation>
    <scope>NUCLEOTIDE SEQUENCE [LARGE SCALE GENOMIC DNA]</scope>
    <source>
        <strain evidence="1">A17</strain>
        <strain evidence="2 3">cv. Jemalong A17</strain>
    </source>
</reference>
<evidence type="ECO:0000313" key="1">
    <source>
        <dbReference type="EMBL" id="AES89360.1"/>
    </source>
</evidence>
<accession>G7JMB7</accession>
<gene>
    <name evidence="1" type="ordered locus">MTR_4g072920</name>
</gene>
<name>G7JMB7_MEDTR</name>
<keyword evidence="3" id="KW-1185">Reference proteome</keyword>
<organism evidence="1 3">
    <name type="scientific">Medicago truncatula</name>
    <name type="common">Barrel medic</name>
    <name type="synonym">Medicago tribuloides</name>
    <dbReference type="NCBI Taxonomy" id="3880"/>
    <lineage>
        <taxon>Eukaryota</taxon>
        <taxon>Viridiplantae</taxon>
        <taxon>Streptophyta</taxon>
        <taxon>Embryophyta</taxon>
        <taxon>Tracheophyta</taxon>
        <taxon>Spermatophyta</taxon>
        <taxon>Magnoliopsida</taxon>
        <taxon>eudicotyledons</taxon>
        <taxon>Gunneridae</taxon>
        <taxon>Pentapetalae</taxon>
        <taxon>rosids</taxon>
        <taxon>fabids</taxon>
        <taxon>Fabales</taxon>
        <taxon>Fabaceae</taxon>
        <taxon>Papilionoideae</taxon>
        <taxon>50 kb inversion clade</taxon>
        <taxon>NPAAA clade</taxon>
        <taxon>Hologalegina</taxon>
        <taxon>IRL clade</taxon>
        <taxon>Trifolieae</taxon>
        <taxon>Medicago</taxon>
    </lineage>
</organism>
<evidence type="ECO:0000313" key="2">
    <source>
        <dbReference type="EnsemblPlants" id="AES89360"/>
    </source>
</evidence>
<dbReference type="Proteomes" id="UP000002051">
    <property type="component" value="Chromosome 4"/>
</dbReference>
<evidence type="ECO:0000313" key="3">
    <source>
        <dbReference type="Proteomes" id="UP000002051"/>
    </source>
</evidence>
<dbReference type="AlphaFoldDB" id="G7JMB7"/>
<dbReference type="EnsemblPlants" id="AES89360">
    <property type="protein sequence ID" value="AES89360"/>
    <property type="gene ID" value="MTR_4g072920"/>
</dbReference>
<sequence length="104" mass="11717">MATNKNKNVGATPEILIGRRKINEWVDYNFVEKWIRCYNWYQSKPLPVRYGPGKNQAEAGGYVTPPLGGHVTLEADEGGERSGSWQLLGKTESYQNEMAEVVEV</sequence>
<proteinExistence type="predicted"/>
<reference evidence="2" key="3">
    <citation type="submission" date="2015-04" db="UniProtKB">
        <authorList>
            <consortium name="EnsemblPlants"/>
        </authorList>
    </citation>
    <scope>IDENTIFICATION</scope>
    <source>
        <strain evidence="2">cv. Jemalong A17</strain>
    </source>
</reference>
<dbReference type="EMBL" id="CM001220">
    <property type="protein sequence ID" value="AES89360.1"/>
    <property type="molecule type" value="Genomic_DNA"/>
</dbReference>